<dbReference type="PANTHER" id="PTHR30069">
    <property type="entry name" value="TONB-DEPENDENT OUTER MEMBRANE RECEPTOR"/>
    <property type="match status" value="1"/>
</dbReference>
<feature type="chain" id="PRO_5038709900" evidence="12">
    <location>
        <begin position="30"/>
        <end position="657"/>
    </location>
</feature>
<dbReference type="InterPro" id="IPR000531">
    <property type="entry name" value="Beta-barrel_TonB"/>
</dbReference>
<evidence type="ECO:0000256" key="12">
    <source>
        <dbReference type="SAM" id="SignalP"/>
    </source>
</evidence>
<comment type="subcellular location">
    <subcellularLocation>
        <location evidence="1 10">Cell outer membrane</location>
        <topology evidence="1 10">Multi-pass membrane protein</topology>
    </subcellularLocation>
</comment>
<dbReference type="InterPro" id="IPR037066">
    <property type="entry name" value="Plug_dom_sf"/>
</dbReference>
<dbReference type="AlphaFoldDB" id="A0A5D6VZS9"/>
<evidence type="ECO:0000259" key="13">
    <source>
        <dbReference type="Pfam" id="PF00593"/>
    </source>
</evidence>
<comment type="caution">
    <text evidence="15">The sequence shown here is derived from an EMBL/GenBank/DDBJ whole genome shotgun (WGS) entry which is preliminary data.</text>
</comment>
<evidence type="ECO:0000256" key="5">
    <source>
        <dbReference type="ARBA" id="ARBA00022729"/>
    </source>
</evidence>
<evidence type="ECO:0000313" key="15">
    <source>
        <dbReference type="EMBL" id="TYZ21671.1"/>
    </source>
</evidence>
<dbReference type="Gene3D" id="2.40.170.20">
    <property type="entry name" value="TonB-dependent receptor, beta-barrel domain"/>
    <property type="match status" value="1"/>
</dbReference>
<protein>
    <submittedName>
        <fullName evidence="15">TonB-dependent receptor</fullName>
    </submittedName>
</protein>
<keyword evidence="16" id="KW-1185">Reference proteome</keyword>
<evidence type="ECO:0000256" key="8">
    <source>
        <dbReference type="ARBA" id="ARBA00023170"/>
    </source>
</evidence>
<dbReference type="Proteomes" id="UP000323646">
    <property type="component" value="Unassembled WGS sequence"/>
</dbReference>
<proteinExistence type="inferred from homology"/>
<reference evidence="15 16" key="1">
    <citation type="submission" date="2019-08" db="EMBL/GenBank/DDBJ databases">
        <title>Selenomonas sp. mPRGC5 and Selenomonas sp. mPRGC8 isolated from ruminal fluid of dairy goat (Capra hircus).</title>
        <authorList>
            <person name="Poothong S."/>
            <person name="Nuengjamnong C."/>
            <person name="Tanasupawat S."/>
        </authorList>
    </citation>
    <scope>NUCLEOTIDE SEQUENCE [LARGE SCALE GENOMIC DNA]</scope>
    <source>
        <strain evidence="16">mPRGC5</strain>
    </source>
</reference>
<gene>
    <name evidence="15" type="ORF">FZ040_09735</name>
</gene>
<dbReference type="SUPFAM" id="SSF56935">
    <property type="entry name" value="Porins"/>
    <property type="match status" value="1"/>
</dbReference>
<feature type="domain" description="TonB-dependent receptor-like beta-barrel" evidence="13">
    <location>
        <begin position="247"/>
        <end position="628"/>
    </location>
</feature>
<evidence type="ECO:0000256" key="1">
    <source>
        <dbReference type="ARBA" id="ARBA00004571"/>
    </source>
</evidence>
<keyword evidence="4 10" id="KW-0812">Transmembrane</keyword>
<dbReference type="RefSeq" id="WP_149171798.1">
    <property type="nucleotide sequence ID" value="NZ_VTOY01000008.1"/>
</dbReference>
<dbReference type="OrthoDB" id="1631017at2"/>
<dbReference type="PANTHER" id="PTHR30069:SF29">
    <property type="entry name" value="HEMOGLOBIN AND HEMOGLOBIN-HAPTOGLOBIN-BINDING PROTEIN 1-RELATED"/>
    <property type="match status" value="1"/>
</dbReference>
<dbReference type="InterPro" id="IPR039426">
    <property type="entry name" value="TonB-dep_rcpt-like"/>
</dbReference>
<evidence type="ECO:0000256" key="10">
    <source>
        <dbReference type="PROSITE-ProRule" id="PRU01360"/>
    </source>
</evidence>
<evidence type="ECO:0000256" key="4">
    <source>
        <dbReference type="ARBA" id="ARBA00022692"/>
    </source>
</evidence>
<keyword evidence="3 10" id="KW-1134">Transmembrane beta strand</keyword>
<name>A0A5D6VZS9_9FIRM</name>
<dbReference type="Gene3D" id="2.170.130.10">
    <property type="entry name" value="TonB-dependent receptor, plug domain"/>
    <property type="match status" value="1"/>
</dbReference>
<keyword evidence="9 10" id="KW-0998">Cell outer membrane</keyword>
<dbReference type="GO" id="GO:0009279">
    <property type="term" value="C:cell outer membrane"/>
    <property type="evidence" value="ECO:0007669"/>
    <property type="project" value="UniProtKB-SubCell"/>
</dbReference>
<keyword evidence="7 10" id="KW-0472">Membrane</keyword>
<evidence type="ECO:0000256" key="3">
    <source>
        <dbReference type="ARBA" id="ARBA00022452"/>
    </source>
</evidence>
<evidence type="ECO:0000256" key="11">
    <source>
        <dbReference type="RuleBase" id="RU003357"/>
    </source>
</evidence>
<comment type="similarity">
    <text evidence="10 11">Belongs to the TonB-dependent receptor family.</text>
</comment>
<dbReference type="Pfam" id="PF00593">
    <property type="entry name" value="TonB_dep_Rec_b-barrel"/>
    <property type="match status" value="1"/>
</dbReference>
<dbReference type="Pfam" id="PF07715">
    <property type="entry name" value="Plug"/>
    <property type="match status" value="1"/>
</dbReference>
<evidence type="ECO:0000256" key="9">
    <source>
        <dbReference type="ARBA" id="ARBA00023237"/>
    </source>
</evidence>
<dbReference type="PROSITE" id="PS52016">
    <property type="entry name" value="TONB_DEPENDENT_REC_3"/>
    <property type="match status" value="1"/>
</dbReference>
<dbReference type="GO" id="GO:0044718">
    <property type="term" value="P:siderophore transmembrane transport"/>
    <property type="evidence" value="ECO:0007669"/>
    <property type="project" value="TreeGrafter"/>
</dbReference>
<accession>A0A5D6VZS9</accession>
<evidence type="ECO:0000259" key="14">
    <source>
        <dbReference type="Pfam" id="PF07715"/>
    </source>
</evidence>
<feature type="domain" description="TonB-dependent receptor plug" evidence="14">
    <location>
        <begin position="55"/>
        <end position="162"/>
    </location>
</feature>
<evidence type="ECO:0000256" key="6">
    <source>
        <dbReference type="ARBA" id="ARBA00023077"/>
    </source>
</evidence>
<dbReference type="GO" id="GO:0015344">
    <property type="term" value="F:siderophore uptake transmembrane transporter activity"/>
    <property type="evidence" value="ECO:0007669"/>
    <property type="project" value="TreeGrafter"/>
</dbReference>
<sequence>MNKKTKQKLAASVAAGLTAAMYWSVPSGAAAAGQNVTEDLGEVVVTATRSQKKDVDVPAATEIITAEEIKDSGVQTAGEALSKVDGIAYGAFGPNGAAMGTMDNSVNIRGIDNGTLVLVNGNPISWRGKYDLSAIPADSIERIEVVKGSGSVLYGSEAMAGVVNIITKKGAANTVTAGIGSSGQHHYAANVGDDRLAVSYNFNEWRHGVDVSKTATKFGSTRTTLTGVKKQSAGVSYQLDEHLSLLYNYLETESKFSRYAEAVKAGSTIAQGDLFNNRKYTTQRHITQLNYKDKKVKAGVYFNTGTVESKGVTNFQNTAKGDKETEAPRYNTREKNITYGADVQRRWILSPKTKWILGSSVQREQYDKLLTYTTKPAAQYARNNFGLFSQLEQAFDARNTGIFGVRETWTNGAWMDKNYHNFSASGQWLHKMDKANNLYVNVSQSFIMPTFAQMYGSSEKAIPNYNLKPQKGINYELGWKQNHGAHKWKAALFHMDIKDNISASWKDKKNEYEYTNEDFRNTGLELSWDIKDAKPLSYHWGITVQNPESKSSKKGYWDRKYGRVQLTSGITYKKDKWVSNLKAAYLCKRVQAPSSEHSFDTKPYLLTTWNTTYAPDKANELSLMIRNVLNRQDIISHSSSAYYDAPTSYMFNYTYKF</sequence>
<keyword evidence="2 10" id="KW-0813">Transport</keyword>
<feature type="signal peptide" evidence="12">
    <location>
        <begin position="1"/>
        <end position="29"/>
    </location>
</feature>
<organism evidence="15 16">
    <name type="scientific">Selenomonas ruminis</name>
    <dbReference type="NCBI Taxonomy" id="2593411"/>
    <lineage>
        <taxon>Bacteria</taxon>
        <taxon>Bacillati</taxon>
        <taxon>Bacillota</taxon>
        <taxon>Negativicutes</taxon>
        <taxon>Selenomonadales</taxon>
        <taxon>Selenomonadaceae</taxon>
        <taxon>Selenomonas</taxon>
    </lineage>
</organism>
<evidence type="ECO:0000256" key="2">
    <source>
        <dbReference type="ARBA" id="ARBA00022448"/>
    </source>
</evidence>
<dbReference type="InterPro" id="IPR036942">
    <property type="entry name" value="Beta-barrel_TonB_sf"/>
</dbReference>
<keyword evidence="8 15" id="KW-0675">Receptor</keyword>
<dbReference type="InterPro" id="IPR012910">
    <property type="entry name" value="Plug_dom"/>
</dbReference>
<keyword evidence="5 12" id="KW-0732">Signal</keyword>
<keyword evidence="6 11" id="KW-0798">TonB box</keyword>
<evidence type="ECO:0000256" key="7">
    <source>
        <dbReference type="ARBA" id="ARBA00023136"/>
    </source>
</evidence>
<dbReference type="EMBL" id="VTOY01000008">
    <property type="protein sequence ID" value="TYZ21671.1"/>
    <property type="molecule type" value="Genomic_DNA"/>
</dbReference>
<evidence type="ECO:0000313" key="16">
    <source>
        <dbReference type="Proteomes" id="UP000323646"/>
    </source>
</evidence>